<accession>A0A0B7AX87</accession>
<dbReference type="EMBL" id="HACG01037816">
    <property type="protein sequence ID" value="CEK84681.1"/>
    <property type="molecule type" value="Transcribed_RNA"/>
</dbReference>
<proteinExistence type="predicted"/>
<sequence>RSSDLRLPQKKYEYRARGSHTKDGAAASRTDLIKRIKAYKAPYNKHTQNHYTSMLKVC</sequence>
<feature type="non-terminal residue" evidence="1">
    <location>
        <position position="1"/>
    </location>
</feature>
<organism evidence="1">
    <name type="scientific">Arion vulgaris</name>
    <dbReference type="NCBI Taxonomy" id="1028688"/>
    <lineage>
        <taxon>Eukaryota</taxon>
        <taxon>Metazoa</taxon>
        <taxon>Spiralia</taxon>
        <taxon>Lophotrochozoa</taxon>
        <taxon>Mollusca</taxon>
        <taxon>Gastropoda</taxon>
        <taxon>Heterobranchia</taxon>
        <taxon>Euthyneura</taxon>
        <taxon>Panpulmonata</taxon>
        <taxon>Eupulmonata</taxon>
        <taxon>Stylommatophora</taxon>
        <taxon>Helicina</taxon>
        <taxon>Arionoidea</taxon>
        <taxon>Arionidae</taxon>
        <taxon>Arion</taxon>
    </lineage>
</organism>
<dbReference type="AlphaFoldDB" id="A0A0B7AX87"/>
<evidence type="ECO:0000313" key="1">
    <source>
        <dbReference type="EMBL" id="CEK84681.1"/>
    </source>
</evidence>
<reference evidence="1" key="1">
    <citation type="submission" date="2014-12" db="EMBL/GenBank/DDBJ databases">
        <title>Insight into the proteome of Arion vulgaris.</title>
        <authorList>
            <person name="Aradska J."/>
            <person name="Bulat T."/>
            <person name="Smidak R."/>
            <person name="Sarate P."/>
            <person name="Gangsoo J."/>
            <person name="Sialana F."/>
            <person name="Bilban M."/>
            <person name="Lubec G."/>
        </authorList>
    </citation>
    <scope>NUCLEOTIDE SEQUENCE</scope>
    <source>
        <tissue evidence="1">Skin</tissue>
    </source>
</reference>
<name>A0A0B7AX87_9EUPU</name>
<protein>
    <submittedName>
        <fullName evidence="1">Uncharacterized protein</fullName>
    </submittedName>
</protein>
<gene>
    <name evidence="1" type="primary">ORF143955</name>
</gene>